<reference evidence="1 2" key="1">
    <citation type="journal article" date="2019" name="Emerg. Microbes Infect.">
        <title>Comprehensive subspecies identification of 175 nontuberculous mycobacteria species based on 7547 genomic profiles.</title>
        <authorList>
            <person name="Matsumoto Y."/>
            <person name="Kinjo T."/>
            <person name="Motooka D."/>
            <person name="Nabeya D."/>
            <person name="Jung N."/>
            <person name="Uechi K."/>
            <person name="Horii T."/>
            <person name="Iida T."/>
            <person name="Fujita J."/>
            <person name="Nakamura S."/>
        </authorList>
    </citation>
    <scope>NUCLEOTIDE SEQUENCE [LARGE SCALE GENOMIC DNA]</scope>
    <source>
        <strain evidence="1 2">JCM 12375</strain>
    </source>
</reference>
<name>A0ABM7I534_MYCME</name>
<gene>
    <name evidence="1" type="ORF">MMAGJ_73100</name>
</gene>
<protein>
    <recommendedName>
        <fullName evidence="3">Lecithin:cholesterol acyltransferase</fullName>
    </recommendedName>
</protein>
<evidence type="ECO:0000313" key="1">
    <source>
        <dbReference type="EMBL" id="BBX38028.1"/>
    </source>
</evidence>
<keyword evidence="2" id="KW-1185">Reference proteome</keyword>
<proteinExistence type="predicted"/>
<evidence type="ECO:0008006" key="3">
    <source>
        <dbReference type="Google" id="ProtNLM"/>
    </source>
</evidence>
<sequence length="461" mass="49483">MRTKSAAAVIVVPGIMGSELKEGDQTVWGFKSLRWYFDVWKSNQFRSLALTQHERDGDYGRITATNLLSSPAFLAKFGKMNPYHALVNRLRGDSVHPDAVTAFPYDWRLPVAYNGALLARHIEQHADKWSNHPAARAHRAAYPKAAANVVIVAHSMGGLVAQHAAERVGVDRIIALGTPWHGSILSLNAMSAGVLNKLPFSESAVRNLTVTLPSMYDLLPWWNCMAPAPTTREDPHPVDRALIESIGGSCSLYTDATAAYADRATNRAGEVLDVIGIGQPTSASACITDGVIHPQKEAYVRDGVGFERSAAGELVTVEPLGDGTVPTFSAAFPGHVSQSYQFLGHGLLSYAAEGVEVATHFVKNTDEPTFLAGGSELGVAAPQLIRTGADAELEIVGAEFGADVRVAILDEEGQVVVRPRFVARDGRSFAPAATEEEGIFTVRVDDGHGTPVETSYMVLSE</sequence>
<dbReference type="EMBL" id="AP022567">
    <property type="protein sequence ID" value="BBX38028.1"/>
    <property type="molecule type" value="Genomic_DNA"/>
</dbReference>
<dbReference type="SUPFAM" id="SSF53474">
    <property type="entry name" value="alpha/beta-Hydrolases"/>
    <property type="match status" value="1"/>
</dbReference>
<dbReference type="PANTHER" id="PTHR11440">
    <property type="entry name" value="LECITHIN-CHOLESTEROL ACYLTRANSFERASE-RELATED"/>
    <property type="match status" value="1"/>
</dbReference>
<evidence type="ECO:0000313" key="2">
    <source>
        <dbReference type="Proteomes" id="UP000465622"/>
    </source>
</evidence>
<organism evidence="1 2">
    <name type="scientific">Mycolicibacterium mageritense</name>
    <name type="common">Mycobacterium mageritense</name>
    <dbReference type="NCBI Taxonomy" id="53462"/>
    <lineage>
        <taxon>Bacteria</taxon>
        <taxon>Bacillati</taxon>
        <taxon>Actinomycetota</taxon>
        <taxon>Actinomycetes</taxon>
        <taxon>Mycobacteriales</taxon>
        <taxon>Mycobacteriaceae</taxon>
        <taxon>Mycolicibacterium</taxon>
    </lineage>
</organism>
<dbReference type="InterPro" id="IPR029058">
    <property type="entry name" value="AB_hydrolase_fold"/>
</dbReference>
<dbReference type="Pfam" id="PF02450">
    <property type="entry name" value="LCAT"/>
    <property type="match status" value="1"/>
</dbReference>
<accession>A0ABM7I534</accession>
<dbReference type="Proteomes" id="UP000465622">
    <property type="component" value="Chromosome"/>
</dbReference>
<dbReference type="Gene3D" id="3.40.50.1820">
    <property type="entry name" value="alpha/beta hydrolase"/>
    <property type="match status" value="1"/>
</dbReference>
<dbReference type="InterPro" id="IPR003386">
    <property type="entry name" value="LACT/PDAT_acylTrfase"/>
</dbReference>